<dbReference type="AlphaFoldDB" id="A0A7I8KVV9"/>
<gene>
    <name evidence="1" type="ORF">SI8410_09012340</name>
</gene>
<evidence type="ECO:0000313" key="2">
    <source>
        <dbReference type="Proteomes" id="UP000663760"/>
    </source>
</evidence>
<dbReference type="EMBL" id="LR746272">
    <property type="protein sequence ID" value="CAA7401662.1"/>
    <property type="molecule type" value="Genomic_DNA"/>
</dbReference>
<accession>A0A7I8KVV9</accession>
<protein>
    <submittedName>
        <fullName evidence="1">Uncharacterized protein</fullName>
    </submittedName>
</protein>
<name>A0A7I8KVV9_SPIIN</name>
<keyword evidence="2" id="KW-1185">Reference proteome</keyword>
<organism evidence="1 2">
    <name type="scientific">Spirodela intermedia</name>
    <name type="common">Intermediate duckweed</name>
    <dbReference type="NCBI Taxonomy" id="51605"/>
    <lineage>
        <taxon>Eukaryota</taxon>
        <taxon>Viridiplantae</taxon>
        <taxon>Streptophyta</taxon>
        <taxon>Embryophyta</taxon>
        <taxon>Tracheophyta</taxon>
        <taxon>Spermatophyta</taxon>
        <taxon>Magnoliopsida</taxon>
        <taxon>Liliopsida</taxon>
        <taxon>Araceae</taxon>
        <taxon>Lemnoideae</taxon>
        <taxon>Spirodela</taxon>
    </lineage>
</organism>
<dbReference type="Proteomes" id="UP000663760">
    <property type="component" value="Chromosome 9"/>
</dbReference>
<sequence length="122" mass="13097">MPVRILSFLPVSKEAAMFLTAATDLAALEVAPSLFLPLMTAEATPSKAICSAVFPIRSSIEASESRLEQSSSDPIAAILWKISNPLAEFFWSRRTSGLEICMASLGVSFLETSVLKAFTAAR</sequence>
<dbReference type="OrthoDB" id="10613733at2759"/>
<evidence type="ECO:0000313" key="1">
    <source>
        <dbReference type="EMBL" id="CAA7401662.1"/>
    </source>
</evidence>
<proteinExistence type="predicted"/>
<reference evidence="1" key="1">
    <citation type="submission" date="2020-02" db="EMBL/GenBank/DDBJ databases">
        <authorList>
            <person name="Scholz U."/>
            <person name="Mascher M."/>
            <person name="Fiebig A."/>
        </authorList>
    </citation>
    <scope>NUCLEOTIDE SEQUENCE</scope>
</reference>